<proteinExistence type="predicted"/>
<organism evidence="1 2">
    <name type="scientific">Stylosanthes scabra</name>
    <dbReference type="NCBI Taxonomy" id="79078"/>
    <lineage>
        <taxon>Eukaryota</taxon>
        <taxon>Viridiplantae</taxon>
        <taxon>Streptophyta</taxon>
        <taxon>Embryophyta</taxon>
        <taxon>Tracheophyta</taxon>
        <taxon>Spermatophyta</taxon>
        <taxon>Magnoliopsida</taxon>
        <taxon>eudicotyledons</taxon>
        <taxon>Gunneridae</taxon>
        <taxon>Pentapetalae</taxon>
        <taxon>rosids</taxon>
        <taxon>fabids</taxon>
        <taxon>Fabales</taxon>
        <taxon>Fabaceae</taxon>
        <taxon>Papilionoideae</taxon>
        <taxon>50 kb inversion clade</taxon>
        <taxon>dalbergioids sensu lato</taxon>
        <taxon>Dalbergieae</taxon>
        <taxon>Pterocarpus clade</taxon>
        <taxon>Stylosanthes</taxon>
    </lineage>
</organism>
<comment type="caution">
    <text evidence="1">The sequence shown here is derived from an EMBL/GenBank/DDBJ whole genome shotgun (WGS) entry which is preliminary data.</text>
</comment>
<accession>A0ABU6VNT5</accession>
<sequence length="119" mass="12927">MMQLAQPHRRESSLLLPRGRNHRCPCSAREQRHDSSGIGANNGALALAATNERGSCSSGVVPPCALPLEDDLLTVLALGPPEIDRGSGALVKKERKGKRRCRVGSLLVGRDWFHRVLLL</sequence>
<evidence type="ECO:0000313" key="2">
    <source>
        <dbReference type="Proteomes" id="UP001341840"/>
    </source>
</evidence>
<reference evidence="1 2" key="1">
    <citation type="journal article" date="2023" name="Plants (Basel)">
        <title>Bridging the Gap: Combining Genomics and Transcriptomics Approaches to Understand Stylosanthes scabra, an Orphan Legume from the Brazilian Caatinga.</title>
        <authorList>
            <person name="Ferreira-Neto J.R.C."/>
            <person name="da Silva M.D."/>
            <person name="Binneck E."/>
            <person name="de Melo N.F."/>
            <person name="da Silva R.H."/>
            <person name="de Melo A.L.T.M."/>
            <person name="Pandolfi V."/>
            <person name="Bustamante F.O."/>
            <person name="Brasileiro-Vidal A.C."/>
            <person name="Benko-Iseppon A.M."/>
        </authorList>
    </citation>
    <scope>NUCLEOTIDE SEQUENCE [LARGE SCALE GENOMIC DNA]</scope>
    <source>
        <tissue evidence="1">Leaves</tissue>
    </source>
</reference>
<dbReference type="EMBL" id="JASCZI010151918">
    <property type="protein sequence ID" value="MED6174891.1"/>
    <property type="molecule type" value="Genomic_DNA"/>
</dbReference>
<gene>
    <name evidence="1" type="ORF">PIB30_073216</name>
</gene>
<dbReference type="Proteomes" id="UP001341840">
    <property type="component" value="Unassembled WGS sequence"/>
</dbReference>
<evidence type="ECO:0000313" key="1">
    <source>
        <dbReference type="EMBL" id="MED6174891.1"/>
    </source>
</evidence>
<keyword evidence="2" id="KW-1185">Reference proteome</keyword>
<protein>
    <submittedName>
        <fullName evidence="1">Uncharacterized protein</fullName>
    </submittedName>
</protein>
<name>A0ABU6VNT5_9FABA</name>